<dbReference type="SUPFAM" id="SSF56112">
    <property type="entry name" value="Protein kinase-like (PK-like)"/>
    <property type="match status" value="1"/>
</dbReference>
<evidence type="ECO:0000259" key="1">
    <source>
        <dbReference type="Pfam" id="PF01636"/>
    </source>
</evidence>
<dbReference type="AlphaFoldDB" id="A0A382EBF2"/>
<dbReference type="PANTHER" id="PTHR11012">
    <property type="entry name" value="PROTEIN KINASE-LIKE DOMAIN-CONTAINING"/>
    <property type="match status" value="1"/>
</dbReference>
<dbReference type="Gene3D" id="3.90.1200.10">
    <property type="match status" value="1"/>
</dbReference>
<reference evidence="2" key="1">
    <citation type="submission" date="2018-05" db="EMBL/GenBank/DDBJ databases">
        <authorList>
            <person name="Lanie J.A."/>
            <person name="Ng W.-L."/>
            <person name="Kazmierczak K.M."/>
            <person name="Andrzejewski T.M."/>
            <person name="Davidsen T.M."/>
            <person name="Wayne K.J."/>
            <person name="Tettelin H."/>
            <person name="Glass J.I."/>
            <person name="Rusch D."/>
            <person name="Podicherti R."/>
            <person name="Tsui H.-C.T."/>
            <person name="Winkler M.E."/>
        </authorList>
    </citation>
    <scope>NUCLEOTIDE SEQUENCE</scope>
</reference>
<dbReference type="Pfam" id="PF01636">
    <property type="entry name" value="APH"/>
    <property type="match status" value="1"/>
</dbReference>
<dbReference type="EMBL" id="UINC01043642">
    <property type="protein sequence ID" value="SVB47970.1"/>
    <property type="molecule type" value="Genomic_DNA"/>
</dbReference>
<evidence type="ECO:0000313" key="2">
    <source>
        <dbReference type="EMBL" id="SVB47970.1"/>
    </source>
</evidence>
<dbReference type="PANTHER" id="PTHR11012:SF30">
    <property type="entry name" value="PROTEIN KINASE-LIKE DOMAIN-CONTAINING"/>
    <property type="match status" value="1"/>
</dbReference>
<name>A0A382EBF2_9ZZZZ</name>
<organism evidence="2">
    <name type="scientific">marine metagenome</name>
    <dbReference type="NCBI Taxonomy" id="408172"/>
    <lineage>
        <taxon>unclassified sequences</taxon>
        <taxon>metagenomes</taxon>
        <taxon>ecological metagenomes</taxon>
    </lineage>
</organism>
<feature type="domain" description="Aminoglycoside phosphotransferase" evidence="1">
    <location>
        <begin position="79"/>
        <end position="251"/>
    </location>
</feature>
<feature type="non-terminal residue" evidence="2">
    <location>
        <position position="260"/>
    </location>
</feature>
<protein>
    <recommendedName>
        <fullName evidence="1">Aminoglycoside phosphotransferase domain-containing protein</fullName>
    </recommendedName>
</protein>
<accession>A0A382EBF2</accession>
<sequence length="260" mass="28379">MSALPLPNDPGAIDAAWLSQMLHEAGVNASVSQFSAESIGTGQVGENIRFSLQGSGNLPTTLVGKFPSPDPVSRETGITMQNYRKEVYFYQQLQARVNVQTPVVYYVDIDDDSHNFVLIMEDLAPGVQGNQLAGCDVDSACLAMQQLAHLHGPVWGDTSLTHELITNSAGNRHNIKEFYDAVSLGFLARYAGRLTEAEKTMVQSVGENLIAYATNYKGSQTLIHIDYRLDNMMFGGPYPLAVVDWQSVAYGCGLNDASYF</sequence>
<dbReference type="InterPro" id="IPR011009">
    <property type="entry name" value="Kinase-like_dom_sf"/>
</dbReference>
<proteinExistence type="predicted"/>
<dbReference type="InterPro" id="IPR002575">
    <property type="entry name" value="Aminoglycoside_PTrfase"/>
</dbReference>
<gene>
    <name evidence="2" type="ORF">METZ01_LOCUS200824</name>
</gene>